<dbReference type="Gene3D" id="3.40.50.300">
    <property type="entry name" value="P-loop containing nucleotide triphosphate hydrolases"/>
    <property type="match status" value="1"/>
</dbReference>
<protein>
    <submittedName>
        <fullName evidence="6">ATPase AAA (FtsH, hflB)</fullName>
    </submittedName>
</protein>
<dbReference type="Gene3D" id="1.10.8.60">
    <property type="match status" value="1"/>
</dbReference>
<reference evidence="6" key="1">
    <citation type="journal article" date="2014" name="Genome Biol. Evol.">
        <title>Pangenome evidence for extensive interdomain horizontal transfer affecting lineage core and shell genes in uncultured planktonic thaumarchaeota and euryarchaeota.</title>
        <authorList>
            <person name="Deschamps P."/>
            <person name="Zivanovic Y."/>
            <person name="Moreira D."/>
            <person name="Rodriguez-Valera F."/>
            <person name="Lopez-Garcia P."/>
        </authorList>
    </citation>
    <scope>NUCLEOTIDE SEQUENCE</scope>
</reference>
<keyword evidence="2 4" id="KW-0547">Nucleotide-binding</keyword>
<dbReference type="InterPro" id="IPR003959">
    <property type="entry name" value="ATPase_AAA_core"/>
</dbReference>
<feature type="domain" description="AAA+ ATPase" evidence="5">
    <location>
        <begin position="254"/>
        <end position="383"/>
    </location>
</feature>
<dbReference type="AlphaFoldDB" id="A0A075I445"/>
<dbReference type="PANTHER" id="PTHR23073">
    <property type="entry name" value="26S PROTEASOME REGULATORY SUBUNIT"/>
    <property type="match status" value="1"/>
</dbReference>
<dbReference type="InterPro" id="IPR027417">
    <property type="entry name" value="P-loop_NTPase"/>
</dbReference>
<dbReference type="GO" id="GO:0005524">
    <property type="term" value="F:ATP binding"/>
    <property type="evidence" value="ECO:0007669"/>
    <property type="project" value="UniProtKB-KW"/>
</dbReference>
<evidence type="ECO:0000256" key="2">
    <source>
        <dbReference type="ARBA" id="ARBA00022741"/>
    </source>
</evidence>
<dbReference type="EMBL" id="KF901173">
    <property type="protein sequence ID" value="AIF20698.1"/>
    <property type="molecule type" value="Genomic_DNA"/>
</dbReference>
<dbReference type="InterPro" id="IPR003960">
    <property type="entry name" value="ATPase_AAA_CS"/>
</dbReference>
<dbReference type="Pfam" id="PF00004">
    <property type="entry name" value="AAA"/>
    <property type="match status" value="1"/>
</dbReference>
<evidence type="ECO:0000256" key="4">
    <source>
        <dbReference type="RuleBase" id="RU003651"/>
    </source>
</evidence>
<comment type="similarity">
    <text evidence="1 4">Belongs to the AAA ATPase family.</text>
</comment>
<accession>A0A075I445</accession>
<dbReference type="SUPFAM" id="SSF52540">
    <property type="entry name" value="P-loop containing nucleoside triphosphate hydrolases"/>
    <property type="match status" value="1"/>
</dbReference>
<evidence type="ECO:0000259" key="5">
    <source>
        <dbReference type="SMART" id="SM00382"/>
    </source>
</evidence>
<evidence type="ECO:0000313" key="6">
    <source>
        <dbReference type="EMBL" id="AIF20698.1"/>
    </source>
</evidence>
<dbReference type="SMART" id="SM00382">
    <property type="entry name" value="AAA"/>
    <property type="match status" value="1"/>
</dbReference>
<proteinExistence type="inferred from homology"/>
<name>A0A075I445_9EURY</name>
<dbReference type="CDD" id="cd19481">
    <property type="entry name" value="RecA-like_protease"/>
    <property type="match status" value="1"/>
</dbReference>
<evidence type="ECO:0000256" key="3">
    <source>
        <dbReference type="ARBA" id="ARBA00022840"/>
    </source>
</evidence>
<dbReference type="InterPro" id="IPR003593">
    <property type="entry name" value="AAA+_ATPase"/>
</dbReference>
<dbReference type="GO" id="GO:0016887">
    <property type="term" value="F:ATP hydrolysis activity"/>
    <property type="evidence" value="ECO:0007669"/>
    <property type="project" value="InterPro"/>
</dbReference>
<sequence>MASDNGDDPAPLDEATPSLGEADLSQISDAAFTLWENIHSTREELKKKKESAGKLFSNEVSDFLGVAKSDWGWSSNMFYNDNGFYLMHLLDFLDREFTIQVQTNYKTNSVSYVDIDEHVGIRYKILDLGRGVKHSLPHSAVFFIESEGGTEKLVLTLDSSSVNPYENELTEGQIIYDSIEHQEQSFWDRFREDFYANGPLKGERFGADLRLLDYDPNLGMDDIILDEKVKLSLEKNIAGFIRAIPALERAGHRTSRGIMMAGVPGTGKTLYCKILLNMVDLTTIYVTRARMSKGLTLKHIYRLARKLSPSLVLIEDIDTVGGMDRRAIEDEGNLGSLLEILEGIEPNTKVITVVTTNYPQHLDEALRNRPGRIDTFINIEVPNREQRREMLKGMTSDVKLAADIDWDELVKLTKGMTGAYLREVVASAILTFTFNCQDEEVILDNESLIDACKESRERMEKSKVDITYEKMPELEKDDKQAWG</sequence>
<dbReference type="InterPro" id="IPR050221">
    <property type="entry name" value="26S_Proteasome_ATPase"/>
</dbReference>
<gene>
    <name evidence="6" type="primary">ftsH</name>
    <name evidence="6" type="synonym">hflB</name>
</gene>
<keyword evidence="3 4" id="KW-0067">ATP-binding</keyword>
<evidence type="ECO:0000256" key="1">
    <source>
        <dbReference type="ARBA" id="ARBA00006914"/>
    </source>
</evidence>
<organism evidence="6">
    <name type="scientific">uncultured marine group II/III euryarchaeote KM3_92_B07</name>
    <dbReference type="NCBI Taxonomy" id="1456543"/>
    <lineage>
        <taxon>Archaea</taxon>
        <taxon>Methanobacteriati</taxon>
        <taxon>Methanobacteriota</taxon>
        <taxon>environmental samples</taxon>
    </lineage>
</organism>
<dbReference type="PROSITE" id="PS00674">
    <property type="entry name" value="AAA"/>
    <property type="match status" value="1"/>
</dbReference>